<evidence type="ECO:0000313" key="4">
    <source>
        <dbReference type="Proteomes" id="UP000593892"/>
    </source>
</evidence>
<dbReference type="EMBL" id="CP063849">
    <property type="protein sequence ID" value="QOY88128.1"/>
    <property type="molecule type" value="Genomic_DNA"/>
</dbReference>
<dbReference type="RefSeq" id="WP_194449791.1">
    <property type="nucleotide sequence ID" value="NZ_CP063849.1"/>
</dbReference>
<feature type="transmembrane region" description="Helical" evidence="1">
    <location>
        <begin position="103"/>
        <end position="120"/>
    </location>
</feature>
<name>A0A7S7NQV0_PALFE</name>
<feature type="transmembrane region" description="Helical" evidence="1">
    <location>
        <begin position="35"/>
        <end position="59"/>
    </location>
</feature>
<dbReference type="Proteomes" id="UP000593892">
    <property type="component" value="Chromosome"/>
</dbReference>
<feature type="transmembrane region" description="Helical" evidence="1">
    <location>
        <begin position="141"/>
        <end position="163"/>
    </location>
</feature>
<gene>
    <name evidence="3" type="ORF">IRI77_36235</name>
</gene>
<keyword evidence="1" id="KW-1133">Transmembrane helix</keyword>
<evidence type="ECO:0000313" key="3">
    <source>
        <dbReference type="EMBL" id="QOY88128.1"/>
    </source>
</evidence>
<feature type="domain" description="DUF6644" evidence="2">
    <location>
        <begin position="33"/>
        <end position="164"/>
    </location>
</feature>
<dbReference type="KEGG" id="pfer:IRI77_36235"/>
<keyword evidence="1" id="KW-0812">Transmembrane</keyword>
<accession>A0A7S7NQV0</accession>
<reference evidence="3 4" key="1">
    <citation type="submission" date="2020-10" db="EMBL/GenBank/DDBJ databases">
        <title>Complete genome sequence of Paludibaculum fermentans P105T, a facultatively anaerobic acidobacterium capable of dissimilatory Fe(III) reduction.</title>
        <authorList>
            <person name="Dedysh S.N."/>
            <person name="Beletsky A.V."/>
            <person name="Kulichevskaya I.S."/>
            <person name="Mardanov A.V."/>
            <person name="Ravin N.V."/>
        </authorList>
    </citation>
    <scope>NUCLEOTIDE SEQUENCE [LARGE SCALE GENOMIC DNA]</scope>
    <source>
        <strain evidence="3 4">P105</strain>
    </source>
</reference>
<protein>
    <recommendedName>
        <fullName evidence="2">DUF6644 domain-containing protein</fullName>
    </recommendedName>
</protein>
<dbReference type="AlphaFoldDB" id="A0A7S7NQV0"/>
<dbReference type="Pfam" id="PF20349">
    <property type="entry name" value="DUF6644"/>
    <property type="match status" value="1"/>
</dbReference>
<proteinExistence type="predicted"/>
<keyword evidence="1" id="KW-0472">Membrane</keyword>
<organism evidence="3 4">
    <name type="scientific">Paludibaculum fermentans</name>
    <dbReference type="NCBI Taxonomy" id="1473598"/>
    <lineage>
        <taxon>Bacteria</taxon>
        <taxon>Pseudomonadati</taxon>
        <taxon>Acidobacteriota</taxon>
        <taxon>Terriglobia</taxon>
        <taxon>Bryobacterales</taxon>
        <taxon>Bryobacteraceae</taxon>
        <taxon>Paludibaculum</taxon>
    </lineage>
</organism>
<dbReference type="InterPro" id="IPR046586">
    <property type="entry name" value="DUF6644"/>
</dbReference>
<feature type="transmembrane region" description="Helical" evidence="1">
    <location>
        <begin position="71"/>
        <end position="91"/>
    </location>
</feature>
<evidence type="ECO:0000256" key="1">
    <source>
        <dbReference type="SAM" id="Phobius"/>
    </source>
</evidence>
<keyword evidence="4" id="KW-1185">Reference proteome</keyword>
<sequence>MLQTNVPYLFQWLNDTQFATVIRESDLLFPLIETVHVLAIALLAGTVAIVDLRLLGLVLRREPVSSVAGRILPLTWIGFAAMFVSGVLLFLAEAAKSYGNTAFRIKILLLVLAGLNPLIFHSTVYRRVAEWDQQDTLPGQARVAAIASLTLWTGIILAGRAIAYY</sequence>
<evidence type="ECO:0000259" key="2">
    <source>
        <dbReference type="Pfam" id="PF20349"/>
    </source>
</evidence>